<gene>
    <name evidence="1" type="ORF">MRB53_029915</name>
</gene>
<evidence type="ECO:0000313" key="1">
    <source>
        <dbReference type="EMBL" id="KAJ8621386.1"/>
    </source>
</evidence>
<reference evidence="1 2" key="1">
    <citation type="journal article" date="2022" name="Hortic Res">
        <title>A haplotype resolved chromosomal level avocado genome allows analysis of novel avocado genes.</title>
        <authorList>
            <person name="Nath O."/>
            <person name="Fletcher S.J."/>
            <person name="Hayward A."/>
            <person name="Shaw L.M."/>
            <person name="Masouleh A.K."/>
            <person name="Furtado A."/>
            <person name="Henry R.J."/>
            <person name="Mitter N."/>
        </authorList>
    </citation>
    <scope>NUCLEOTIDE SEQUENCE [LARGE SCALE GENOMIC DNA]</scope>
    <source>
        <strain evidence="2">cv. Hass</strain>
    </source>
</reference>
<sequence>MPSSNPTFIAPVLAFDPQQTRRQKQTAAGPTCVSYVPPRLCRGADFEAVSESPNGVLPRGLIDLPWARGDLLNRCYVGESALSRGHVSGWCPSREGVTVNTGFQL</sequence>
<accession>A0ACC2KJQ8</accession>
<proteinExistence type="predicted"/>
<organism evidence="1 2">
    <name type="scientific">Persea americana</name>
    <name type="common">Avocado</name>
    <dbReference type="NCBI Taxonomy" id="3435"/>
    <lineage>
        <taxon>Eukaryota</taxon>
        <taxon>Viridiplantae</taxon>
        <taxon>Streptophyta</taxon>
        <taxon>Embryophyta</taxon>
        <taxon>Tracheophyta</taxon>
        <taxon>Spermatophyta</taxon>
        <taxon>Magnoliopsida</taxon>
        <taxon>Magnoliidae</taxon>
        <taxon>Laurales</taxon>
        <taxon>Lauraceae</taxon>
        <taxon>Persea</taxon>
    </lineage>
</organism>
<keyword evidence="2" id="KW-1185">Reference proteome</keyword>
<name>A0ACC2KJQ8_PERAE</name>
<dbReference type="EMBL" id="CM056817">
    <property type="protein sequence ID" value="KAJ8621386.1"/>
    <property type="molecule type" value="Genomic_DNA"/>
</dbReference>
<dbReference type="Proteomes" id="UP001234297">
    <property type="component" value="Chromosome 9"/>
</dbReference>
<protein>
    <submittedName>
        <fullName evidence="1">Uncharacterized protein</fullName>
    </submittedName>
</protein>
<evidence type="ECO:0000313" key="2">
    <source>
        <dbReference type="Proteomes" id="UP001234297"/>
    </source>
</evidence>
<comment type="caution">
    <text evidence="1">The sequence shown here is derived from an EMBL/GenBank/DDBJ whole genome shotgun (WGS) entry which is preliminary data.</text>
</comment>